<dbReference type="InterPro" id="IPR008886">
    <property type="entry name" value="UPF0227/Esterase_YqiA"/>
</dbReference>
<sequence>MPTPTHLLYLHGFRSSPHSTKARQTQARLHAINARRAAAGRPPVRWLCPQLPPSPRQAMDEVLRSVEGVEPARLALAGSSLGGFYATYLAHRLGCRAALLNPAVNPARDLRAQIGVLTAWHDPGTSFAFTAEHVRELRDLEVGDLSLAVPDPWRYLAVIARDDEVLDWREMSARYAGAQCRIVDHGGHALVNYATEHLDAVLDFLGVGAPA</sequence>
<dbReference type="PANTHER" id="PTHR35602">
    <property type="entry name" value="ESTERASE YQIA-RELATED"/>
    <property type="match status" value="1"/>
</dbReference>
<accession>A0A1J5Q3X6</accession>
<dbReference type="SUPFAM" id="SSF53474">
    <property type="entry name" value="alpha/beta-Hydrolases"/>
    <property type="match status" value="1"/>
</dbReference>
<evidence type="ECO:0000313" key="1">
    <source>
        <dbReference type="EMBL" id="OIQ78002.1"/>
    </source>
</evidence>
<dbReference type="PANTHER" id="PTHR35602:SF3">
    <property type="entry name" value="ESTERASE YQIA"/>
    <property type="match status" value="1"/>
</dbReference>
<comment type="caution">
    <text evidence="1">The sequence shown here is derived from an EMBL/GenBank/DDBJ whole genome shotgun (WGS) entry which is preliminary data.</text>
</comment>
<proteinExistence type="predicted"/>
<name>A0A1J5Q3X6_9ZZZZ</name>
<organism evidence="1">
    <name type="scientific">mine drainage metagenome</name>
    <dbReference type="NCBI Taxonomy" id="410659"/>
    <lineage>
        <taxon>unclassified sequences</taxon>
        <taxon>metagenomes</taxon>
        <taxon>ecological metagenomes</taxon>
    </lineage>
</organism>
<dbReference type="Gene3D" id="3.40.50.1820">
    <property type="entry name" value="alpha/beta hydrolase"/>
    <property type="match status" value="1"/>
</dbReference>
<dbReference type="EMBL" id="MLJW01001490">
    <property type="protein sequence ID" value="OIQ78002.1"/>
    <property type="molecule type" value="Genomic_DNA"/>
</dbReference>
<gene>
    <name evidence="1" type="ORF">GALL_403010</name>
</gene>
<protein>
    <submittedName>
        <fullName evidence="1">Esterase YqiA</fullName>
    </submittedName>
</protein>
<reference evidence="1" key="1">
    <citation type="submission" date="2016-10" db="EMBL/GenBank/DDBJ databases">
        <title>Sequence of Gallionella enrichment culture.</title>
        <authorList>
            <person name="Poehlein A."/>
            <person name="Muehling M."/>
            <person name="Daniel R."/>
        </authorList>
    </citation>
    <scope>NUCLEOTIDE SEQUENCE</scope>
</reference>
<dbReference type="InterPro" id="IPR029058">
    <property type="entry name" value="AB_hydrolase_fold"/>
</dbReference>
<dbReference type="AlphaFoldDB" id="A0A1J5Q3X6"/>
<dbReference type="Pfam" id="PF05728">
    <property type="entry name" value="UPF0227"/>
    <property type="match status" value="1"/>
</dbReference>